<dbReference type="OMA" id="NGYNECE"/>
<dbReference type="GeneID" id="5040807"/>
<proteinExistence type="predicted"/>
<dbReference type="InParanoid" id="A0DX58"/>
<organism evidence="2 3">
    <name type="scientific">Paramecium tetraurelia</name>
    <dbReference type="NCBI Taxonomy" id="5888"/>
    <lineage>
        <taxon>Eukaryota</taxon>
        <taxon>Sar</taxon>
        <taxon>Alveolata</taxon>
        <taxon>Ciliophora</taxon>
        <taxon>Intramacronucleata</taxon>
        <taxon>Oligohymenophorea</taxon>
        <taxon>Peniculida</taxon>
        <taxon>Parameciidae</taxon>
        <taxon>Paramecium</taxon>
    </lineage>
</organism>
<dbReference type="KEGG" id="ptm:GSPATT00021257001"/>
<reference evidence="2 3" key="1">
    <citation type="journal article" date="2006" name="Nature">
        <title>Global trends of whole-genome duplications revealed by the ciliate Paramecium tetraurelia.</title>
        <authorList>
            <consortium name="Genoscope"/>
            <person name="Aury J.-M."/>
            <person name="Jaillon O."/>
            <person name="Duret L."/>
            <person name="Noel B."/>
            <person name="Jubin C."/>
            <person name="Porcel B.M."/>
            <person name="Segurens B."/>
            <person name="Daubin V."/>
            <person name="Anthouard V."/>
            <person name="Aiach N."/>
            <person name="Arnaiz O."/>
            <person name="Billaut A."/>
            <person name="Beisson J."/>
            <person name="Blanc I."/>
            <person name="Bouhouche K."/>
            <person name="Camara F."/>
            <person name="Duharcourt S."/>
            <person name="Guigo R."/>
            <person name="Gogendeau D."/>
            <person name="Katinka M."/>
            <person name="Keller A.-M."/>
            <person name="Kissmehl R."/>
            <person name="Klotz C."/>
            <person name="Koll F."/>
            <person name="Le Moue A."/>
            <person name="Lepere C."/>
            <person name="Malinsky S."/>
            <person name="Nowacki M."/>
            <person name="Nowak J.K."/>
            <person name="Plattner H."/>
            <person name="Poulain J."/>
            <person name="Ruiz F."/>
            <person name="Serrano V."/>
            <person name="Zagulski M."/>
            <person name="Dessen P."/>
            <person name="Betermier M."/>
            <person name="Weissenbach J."/>
            <person name="Scarpelli C."/>
            <person name="Schachter V."/>
            <person name="Sperling L."/>
            <person name="Meyer E."/>
            <person name="Cohen J."/>
            <person name="Wincker P."/>
        </authorList>
    </citation>
    <scope>NUCLEOTIDE SEQUENCE [LARGE SCALE GENOMIC DNA]</scope>
    <source>
        <strain evidence="2 3">Stock d4-2</strain>
    </source>
</reference>
<dbReference type="EMBL" id="CT868629">
    <property type="protein sequence ID" value="CAK87625.1"/>
    <property type="molecule type" value="Genomic_DNA"/>
</dbReference>
<feature type="region of interest" description="Disordered" evidence="1">
    <location>
        <begin position="267"/>
        <end position="296"/>
    </location>
</feature>
<sequence>MEKLKQYRESNLDQEFNGYNECERIVLNNMKGNFSDLCLSIQQSLDNDKQRYISQFSMVKLCFRLTLKKNEEFLFAHFQNIVLPSIRSYIFNNQNYSKELEPKAQQFILSSVILCKELLSFWAHAYPQTSDYSTSKFLSEYQIYKKQQKENAIVITKKNQYTYLKQNFYVDKNYKFIKDKWKRQNLVSDFVSDEEPETQSNSNDNKVNNTFQKEIHQDNKPQIINNDQAENKQEGKQILDNLNKQISERKKELEQLDTLVSKRKKELQQLDNSISSQPKTADSDQSHTSRMLGSSQNNKDIFDSMFNFDGEKFPIKKQYEDIPLVSIDTSYPQKKRRLLDGQGVFHVQENFLLARQQKIYDNTIDVAIYLKCIEKPMKDLQVQIKCEDRCNNINILECIYPNLKENNNLEPEQQIRLELRNIDKSLLTQNDIEVEINIDWQQGFPEIITFYLKLTNIVTYNYAIEQELVKEYQNIPKVLISKQFSFDSEVFPNGLEDVQKCIQYSINYKVKNQLLLSGSLNKNAFICRITLDEEGKASVIIKKLQNEELAKRLTLAYIEALQRID</sequence>
<feature type="compositionally biased region" description="Polar residues" evidence="1">
    <location>
        <begin position="269"/>
        <end position="280"/>
    </location>
</feature>
<dbReference type="OrthoDB" id="308613at2759"/>
<evidence type="ECO:0000313" key="2">
    <source>
        <dbReference type="EMBL" id="CAK87625.1"/>
    </source>
</evidence>
<keyword evidence="3" id="KW-1185">Reference proteome</keyword>
<accession>A0DX58</accession>
<dbReference type="AlphaFoldDB" id="A0DX58"/>
<evidence type="ECO:0000313" key="3">
    <source>
        <dbReference type="Proteomes" id="UP000000600"/>
    </source>
</evidence>
<dbReference type="HOGENOM" id="CLU_482754_0_0_1"/>
<gene>
    <name evidence="2" type="ORF">GSPATT00021257001</name>
</gene>
<evidence type="ECO:0000256" key="1">
    <source>
        <dbReference type="SAM" id="MobiDB-lite"/>
    </source>
</evidence>
<dbReference type="RefSeq" id="XP_001455022.1">
    <property type="nucleotide sequence ID" value="XM_001454985.1"/>
</dbReference>
<protein>
    <submittedName>
        <fullName evidence="2">Uncharacterized protein</fullName>
    </submittedName>
</protein>
<name>A0DX58_PARTE</name>
<dbReference type="Proteomes" id="UP000000600">
    <property type="component" value="Unassembled WGS sequence"/>
</dbReference>